<evidence type="ECO:0000256" key="1">
    <source>
        <dbReference type="SAM" id="MobiDB-lite"/>
    </source>
</evidence>
<accession>A0AAJ0CEU5</accession>
<evidence type="ECO:0000313" key="2">
    <source>
        <dbReference type="EMBL" id="KAK2591242.1"/>
    </source>
</evidence>
<feature type="region of interest" description="Disordered" evidence="1">
    <location>
        <begin position="24"/>
        <end position="70"/>
    </location>
</feature>
<proteinExistence type="predicted"/>
<evidence type="ECO:0000313" key="3">
    <source>
        <dbReference type="Proteomes" id="UP001251528"/>
    </source>
</evidence>
<dbReference type="AlphaFoldDB" id="A0AAJ0CEU5"/>
<dbReference type="Proteomes" id="UP001251528">
    <property type="component" value="Unassembled WGS sequence"/>
</dbReference>
<gene>
    <name evidence="2" type="ORF">QQS21_011068</name>
</gene>
<dbReference type="EMBL" id="JASWJB010000351">
    <property type="protein sequence ID" value="KAK2591242.1"/>
    <property type="molecule type" value="Genomic_DNA"/>
</dbReference>
<organism evidence="2 3">
    <name type="scientific">Conoideocrella luteorostrata</name>
    <dbReference type="NCBI Taxonomy" id="1105319"/>
    <lineage>
        <taxon>Eukaryota</taxon>
        <taxon>Fungi</taxon>
        <taxon>Dikarya</taxon>
        <taxon>Ascomycota</taxon>
        <taxon>Pezizomycotina</taxon>
        <taxon>Sordariomycetes</taxon>
        <taxon>Hypocreomycetidae</taxon>
        <taxon>Hypocreales</taxon>
        <taxon>Clavicipitaceae</taxon>
        <taxon>Conoideocrella</taxon>
    </lineage>
</organism>
<keyword evidence="3" id="KW-1185">Reference proteome</keyword>
<sequence length="70" mass="8005">MTRLYLYTTLPLIKIVELIHSNASESAAPGHESAHKKLNTLLDKEPQWLHPRNETDMDPRVSELANSRLL</sequence>
<reference evidence="2" key="1">
    <citation type="submission" date="2023-06" db="EMBL/GenBank/DDBJ databases">
        <title>Conoideocrella luteorostrata (Hypocreales: Clavicipitaceae), a potential biocontrol fungus for elongate hemlock scale in United States Christmas tree production areas.</title>
        <authorList>
            <person name="Barrett H."/>
            <person name="Lovett B."/>
            <person name="Macias A.M."/>
            <person name="Stajich J.E."/>
            <person name="Kasson M.T."/>
        </authorList>
    </citation>
    <scope>NUCLEOTIDE SEQUENCE</scope>
    <source>
        <strain evidence="2">ARSEF 14590</strain>
    </source>
</reference>
<protein>
    <submittedName>
        <fullName evidence="2">Uncharacterized protein</fullName>
    </submittedName>
</protein>
<name>A0AAJ0CEU5_9HYPO</name>
<comment type="caution">
    <text evidence="2">The sequence shown here is derived from an EMBL/GenBank/DDBJ whole genome shotgun (WGS) entry which is preliminary data.</text>
</comment>
<feature type="compositionally biased region" description="Basic and acidic residues" evidence="1">
    <location>
        <begin position="42"/>
        <end position="61"/>
    </location>
</feature>